<feature type="non-terminal residue" evidence="2">
    <location>
        <position position="173"/>
    </location>
</feature>
<dbReference type="Proteomes" id="UP000789901">
    <property type="component" value="Unassembled WGS sequence"/>
</dbReference>
<accession>A0ABN7XDL1</accession>
<feature type="non-terminal residue" evidence="2">
    <location>
        <position position="1"/>
    </location>
</feature>
<dbReference type="SUPFAM" id="SSF52540">
    <property type="entry name" value="P-loop containing nucleoside triphosphate hydrolases"/>
    <property type="match status" value="1"/>
</dbReference>
<proteinExistence type="predicted"/>
<gene>
    <name evidence="2" type="ORF">GMARGA_LOCUS42179</name>
</gene>
<name>A0ABN7XDL1_GIGMA</name>
<sequence length="173" mass="19522">SLTKLIYTNINIRNICTDQYFKDQIILSSYNIDVDNINFNILNIFSGEEQTYLSSDDIVSEVTNNNNSTLYPSEYLNSFKPTGLPPSFLKLKIGCPIILLQNLASHQGLCNTFAMTINKSQVQSVKHIGLDLRILVFSHGQLYVALSHCTSLRNIKILLLPNSNHTLNIVYPE</sequence>
<dbReference type="InterPro" id="IPR027417">
    <property type="entry name" value="P-loop_NTPase"/>
</dbReference>
<keyword evidence="3" id="KW-1185">Reference proteome</keyword>
<evidence type="ECO:0000259" key="1">
    <source>
        <dbReference type="Pfam" id="PF21530"/>
    </source>
</evidence>
<feature type="domain" description="DNA helicase Pif1-like 2B" evidence="1">
    <location>
        <begin position="74"/>
        <end position="118"/>
    </location>
</feature>
<dbReference type="PANTHER" id="PTHR10492">
    <property type="match status" value="1"/>
</dbReference>
<dbReference type="InterPro" id="IPR049163">
    <property type="entry name" value="Pif1-like_2B_dom"/>
</dbReference>
<comment type="caution">
    <text evidence="2">The sequence shown here is derived from an EMBL/GenBank/DDBJ whole genome shotgun (WGS) entry which is preliminary data.</text>
</comment>
<evidence type="ECO:0000313" key="2">
    <source>
        <dbReference type="EMBL" id="CAG8853358.1"/>
    </source>
</evidence>
<organism evidence="2 3">
    <name type="scientific">Gigaspora margarita</name>
    <dbReference type="NCBI Taxonomy" id="4874"/>
    <lineage>
        <taxon>Eukaryota</taxon>
        <taxon>Fungi</taxon>
        <taxon>Fungi incertae sedis</taxon>
        <taxon>Mucoromycota</taxon>
        <taxon>Glomeromycotina</taxon>
        <taxon>Glomeromycetes</taxon>
        <taxon>Diversisporales</taxon>
        <taxon>Gigasporaceae</taxon>
        <taxon>Gigaspora</taxon>
    </lineage>
</organism>
<dbReference type="PANTHER" id="PTHR10492:SF94">
    <property type="entry name" value="ATP-DEPENDENT DNA HELICASE"/>
    <property type="match status" value="1"/>
</dbReference>
<dbReference type="EMBL" id="CAJVQB010123151">
    <property type="protein sequence ID" value="CAG8853358.1"/>
    <property type="molecule type" value="Genomic_DNA"/>
</dbReference>
<evidence type="ECO:0000313" key="3">
    <source>
        <dbReference type="Proteomes" id="UP000789901"/>
    </source>
</evidence>
<dbReference type="Pfam" id="PF21530">
    <property type="entry name" value="Pif1_2B_dom"/>
    <property type="match status" value="1"/>
</dbReference>
<reference evidence="2 3" key="1">
    <citation type="submission" date="2021-06" db="EMBL/GenBank/DDBJ databases">
        <authorList>
            <person name="Kallberg Y."/>
            <person name="Tangrot J."/>
            <person name="Rosling A."/>
        </authorList>
    </citation>
    <scope>NUCLEOTIDE SEQUENCE [LARGE SCALE GENOMIC DNA]</scope>
    <source>
        <strain evidence="2 3">120-4 pot B 10/14</strain>
    </source>
</reference>
<protein>
    <submittedName>
        <fullName evidence="2">22575_t:CDS:1</fullName>
    </submittedName>
</protein>